<dbReference type="Proteomes" id="UP000282125">
    <property type="component" value="Unassembled WGS sequence"/>
</dbReference>
<reference evidence="1 2" key="1">
    <citation type="submission" date="2018-11" db="EMBL/GenBank/DDBJ databases">
        <title>Gemmobacter sp. nov., YIM 102744-1 draft genome.</title>
        <authorList>
            <person name="Li G."/>
            <person name="Jiang Y."/>
        </authorList>
    </citation>
    <scope>NUCLEOTIDE SEQUENCE [LARGE SCALE GENOMIC DNA]</scope>
    <source>
        <strain evidence="1 2">YIM 102744-1</strain>
    </source>
</reference>
<keyword evidence="2" id="KW-1185">Reference proteome</keyword>
<dbReference type="RefSeq" id="WP_124966735.1">
    <property type="nucleotide sequence ID" value="NZ_RRAZ01000050.1"/>
</dbReference>
<proteinExistence type="predicted"/>
<protein>
    <submittedName>
        <fullName evidence="1">Uncharacterized protein</fullName>
    </submittedName>
</protein>
<sequence length="88" mass="8841">MSDPFKSHAISASGPAIGALAVTPSDSADLAQAVRAVTIGGEGGTLSFISSRDGQTYTTGDLPPGTYPLCARRIRSSGTTATGLTGWI</sequence>
<evidence type="ECO:0000313" key="2">
    <source>
        <dbReference type="Proteomes" id="UP000282125"/>
    </source>
</evidence>
<name>A0A3P3D5G8_9RHOB</name>
<dbReference type="AlphaFoldDB" id="A0A3P3D5G8"/>
<gene>
    <name evidence="1" type="ORF">EG244_18975</name>
</gene>
<accession>A0A3P3D5G8</accession>
<dbReference type="EMBL" id="RRAZ01000050">
    <property type="protein sequence ID" value="RRH69044.1"/>
    <property type="molecule type" value="Genomic_DNA"/>
</dbReference>
<comment type="caution">
    <text evidence="1">The sequence shown here is derived from an EMBL/GenBank/DDBJ whole genome shotgun (WGS) entry which is preliminary data.</text>
</comment>
<organism evidence="1 2">
    <name type="scientific">Falsigemmobacter faecalis</name>
    <dbReference type="NCBI Taxonomy" id="2488730"/>
    <lineage>
        <taxon>Bacteria</taxon>
        <taxon>Pseudomonadati</taxon>
        <taxon>Pseudomonadota</taxon>
        <taxon>Alphaproteobacteria</taxon>
        <taxon>Rhodobacterales</taxon>
        <taxon>Paracoccaceae</taxon>
        <taxon>Falsigemmobacter</taxon>
    </lineage>
</organism>
<dbReference type="OrthoDB" id="7916272at2"/>
<evidence type="ECO:0000313" key="1">
    <source>
        <dbReference type="EMBL" id="RRH69044.1"/>
    </source>
</evidence>